<gene>
    <name evidence="6" type="ORF">E4P82_05760</name>
</gene>
<protein>
    <submittedName>
        <fullName evidence="6">Zinc-binding alcohol dehydrogenase</fullName>
    </submittedName>
</protein>
<evidence type="ECO:0000256" key="1">
    <source>
        <dbReference type="ARBA" id="ARBA00001947"/>
    </source>
</evidence>
<organism evidence="6 7">
    <name type="scientific">Candidatus Competibacter phosphatis</name>
    <dbReference type="NCBI Taxonomy" id="221280"/>
    <lineage>
        <taxon>Bacteria</taxon>
        <taxon>Pseudomonadati</taxon>
        <taxon>Pseudomonadota</taxon>
        <taxon>Gammaproteobacteria</taxon>
        <taxon>Candidatus Competibacteraceae</taxon>
        <taxon>Candidatus Competibacter</taxon>
    </lineage>
</organism>
<name>A0ABX1TLH0_9GAMM</name>
<evidence type="ECO:0000256" key="2">
    <source>
        <dbReference type="ARBA" id="ARBA00008072"/>
    </source>
</evidence>
<dbReference type="Proteomes" id="UP000760480">
    <property type="component" value="Unassembled WGS sequence"/>
</dbReference>
<keyword evidence="3" id="KW-0479">Metal-binding</keyword>
<proteinExistence type="inferred from homology"/>
<evidence type="ECO:0000256" key="4">
    <source>
        <dbReference type="ARBA" id="ARBA00022833"/>
    </source>
</evidence>
<dbReference type="RefSeq" id="WP_169248153.1">
    <property type="nucleotide sequence ID" value="NZ_SPMZ01000016.1"/>
</dbReference>
<comment type="caution">
    <text evidence="6">The sequence shown here is derived from an EMBL/GenBank/DDBJ whole genome shotgun (WGS) entry which is preliminary data.</text>
</comment>
<dbReference type="InterPro" id="IPR011032">
    <property type="entry name" value="GroES-like_sf"/>
</dbReference>
<reference evidence="6 7" key="1">
    <citation type="submission" date="2019-03" db="EMBL/GenBank/DDBJ databases">
        <title>Metabolic reconstructions from genomes of highly enriched 'Candidatus Accumulibacter' and 'Candidatus Competibacter' bioreactor populations.</title>
        <authorList>
            <person name="Annavajhala M.K."/>
            <person name="Welles L."/>
            <person name="Abbas B."/>
            <person name="Sorokin D."/>
            <person name="Park H."/>
            <person name="Van Loosdrecht M."/>
            <person name="Chandran K."/>
        </authorList>
    </citation>
    <scope>NUCLEOTIDE SEQUENCE [LARGE SCALE GENOMIC DNA]</scope>
    <source>
        <strain evidence="6 7">SBR_G</strain>
    </source>
</reference>
<dbReference type="SUPFAM" id="SSF51735">
    <property type="entry name" value="NAD(P)-binding Rossmann-fold domains"/>
    <property type="match status" value="1"/>
</dbReference>
<sequence length="331" mass="35306">MQVDQALVARAFWVTTPGHGKILDEFLPPPGPGEVRVRTLYTGISRGTESLVFRGEVPPSQHRAMRAPFQQGDFPAPVKYGYCNVGVVEAGPAALRDRIVFCLYPHQDRYVVPAAAMTPVPEHVPPGRAVLAANLETALNVLWDAAPRLGDRITVIGAGTVGCLIARLAGRLPGCAVQLLDVDAGKATVAASLGVRFATPDQAAAEQDVVIHASGAPAGLAVALSLAGFEATVVEASWFGARPVSLPLGEDFHAKRLRIQSSQVGAVATAQRGRWDHRRRLSTAMDLLDDPMLDYLISGERAFTELPQVLAELSQNPAGVLCQRIVYLDSN</sequence>
<dbReference type="SUPFAM" id="SSF50129">
    <property type="entry name" value="GroES-like"/>
    <property type="match status" value="1"/>
</dbReference>
<keyword evidence="4" id="KW-0862">Zinc</keyword>
<comment type="similarity">
    <text evidence="2">Belongs to the zinc-containing alcohol dehydrogenase family.</text>
</comment>
<dbReference type="Gene3D" id="3.40.50.720">
    <property type="entry name" value="NAD(P)-binding Rossmann-like Domain"/>
    <property type="match status" value="1"/>
</dbReference>
<evidence type="ECO:0000313" key="6">
    <source>
        <dbReference type="EMBL" id="NMQ18750.1"/>
    </source>
</evidence>
<evidence type="ECO:0000313" key="7">
    <source>
        <dbReference type="Proteomes" id="UP000760480"/>
    </source>
</evidence>
<keyword evidence="7" id="KW-1185">Reference proteome</keyword>
<comment type="cofactor">
    <cofactor evidence="1">
        <name>Zn(2+)</name>
        <dbReference type="ChEBI" id="CHEBI:29105"/>
    </cofactor>
</comment>
<keyword evidence="5" id="KW-0560">Oxidoreductase</keyword>
<dbReference type="PANTHER" id="PTHR43350">
    <property type="entry name" value="NAD-DEPENDENT ALCOHOL DEHYDROGENASE"/>
    <property type="match status" value="1"/>
</dbReference>
<accession>A0ABX1TLH0</accession>
<dbReference type="CDD" id="cd08255">
    <property type="entry name" value="2-desacetyl-2-hydroxyethyl_bacteriochlorophyllide_like"/>
    <property type="match status" value="1"/>
</dbReference>
<evidence type="ECO:0000256" key="3">
    <source>
        <dbReference type="ARBA" id="ARBA00022723"/>
    </source>
</evidence>
<dbReference type="Gene3D" id="3.90.180.10">
    <property type="entry name" value="Medium-chain alcohol dehydrogenases, catalytic domain"/>
    <property type="match status" value="2"/>
</dbReference>
<evidence type="ECO:0000256" key="5">
    <source>
        <dbReference type="ARBA" id="ARBA00023002"/>
    </source>
</evidence>
<dbReference type="PANTHER" id="PTHR43350:SF19">
    <property type="entry name" value="D-GULOSIDE 3-DEHYDROGENASE"/>
    <property type="match status" value="1"/>
</dbReference>
<dbReference type="EMBL" id="SPMZ01000016">
    <property type="protein sequence ID" value="NMQ18750.1"/>
    <property type="molecule type" value="Genomic_DNA"/>
</dbReference>
<dbReference type="InterPro" id="IPR036291">
    <property type="entry name" value="NAD(P)-bd_dom_sf"/>
</dbReference>